<dbReference type="SUPFAM" id="SSF144122">
    <property type="entry name" value="Tim10-like"/>
    <property type="match status" value="1"/>
</dbReference>
<accession>A0AAD2CIJ6</accession>
<comment type="caution">
    <text evidence="3">The sequence shown here is derived from an EMBL/GenBank/DDBJ whole genome shotgun (WGS) entry which is preliminary data.</text>
</comment>
<dbReference type="Gene3D" id="1.10.287.810">
    <property type="entry name" value="Mitochondrial import inner membrane translocase subunit tim13 like domains"/>
    <property type="match status" value="1"/>
</dbReference>
<comment type="similarity">
    <text evidence="1">Belongs to the small Tim family.</text>
</comment>
<proteinExistence type="inferred from homology"/>
<dbReference type="AlphaFoldDB" id="A0AAD2CIJ6"/>
<keyword evidence="1" id="KW-0472">Membrane</keyword>
<keyword evidence="1" id="KW-0811">Translocation</keyword>
<gene>
    <name evidence="3" type="ORF">CYCCA115_LOCUS3652</name>
</gene>
<dbReference type="Pfam" id="PF02953">
    <property type="entry name" value="zf-Tim10_DDP"/>
    <property type="match status" value="1"/>
</dbReference>
<protein>
    <recommendedName>
        <fullName evidence="1">Mitochondrial import inner membrane translocase subunit</fullName>
    </recommendedName>
</protein>
<keyword evidence="1" id="KW-0653">Protein transport</keyword>
<evidence type="ECO:0000256" key="1">
    <source>
        <dbReference type="RuleBase" id="RU367043"/>
    </source>
</evidence>
<comment type="function">
    <text evidence="1">Mitochondrial intermembrane chaperone that participates in the import and insertion of some multi-pass transmembrane proteins into the mitochondrial inner membrane. Also required for the transfer of beta-barrel precursors from the TOM complex to the sorting and assembly machinery (SAM complex) of the outer membrane. Acts as a chaperone-like protein that protects the hydrophobic precursors from aggregation and guide them through the mitochondrial intermembrane space.</text>
</comment>
<sequence length="86" mass="9990">MDQQINQLTPQQRQAVLMRAQQEANQQIMQDMIQRMVKTCFNKCAGTSGDRLDSREQSCMASCQDQYFETRNQVQQALEARQSGMR</sequence>
<dbReference type="EMBL" id="CAKOGP040000335">
    <property type="protein sequence ID" value="CAJ1934230.1"/>
    <property type="molecule type" value="Genomic_DNA"/>
</dbReference>
<keyword evidence="1" id="KW-0813">Transport</keyword>
<keyword evidence="1" id="KW-0143">Chaperone</keyword>
<keyword evidence="1" id="KW-1015">Disulfide bond</keyword>
<keyword evidence="1" id="KW-0496">Mitochondrion</keyword>
<dbReference type="Proteomes" id="UP001295423">
    <property type="component" value="Unassembled WGS sequence"/>
</dbReference>
<comment type="subunit">
    <text evidence="1">Heterohexamer.</text>
</comment>
<keyword evidence="1" id="KW-0999">Mitochondrion inner membrane</keyword>
<evidence type="ECO:0000313" key="3">
    <source>
        <dbReference type="EMBL" id="CAJ1934230.1"/>
    </source>
</evidence>
<name>A0AAD2CIJ6_9STRA</name>
<dbReference type="InterPro" id="IPR035427">
    <property type="entry name" value="Tim10-like_dom_sf"/>
</dbReference>
<organism evidence="3 4">
    <name type="scientific">Cylindrotheca closterium</name>
    <dbReference type="NCBI Taxonomy" id="2856"/>
    <lineage>
        <taxon>Eukaryota</taxon>
        <taxon>Sar</taxon>
        <taxon>Stramenopiles</taxon>
        <taxon>Ochrophyta</taxon>
        <taxon>Bacillariophyta</taxon>
        <taxon>Bacillariophyceae</taxon>
        <taxon>Bacillariophycidae</taxon>
        <taxon>Bacillariales</taxon>
        <taxon>Bacillariaceae</taxon>
        <taxon>Cylindrotheca</taxon>
    </lineage>
</organism>
<evidence type="ECO:0000259" key="2">
    <source>
        <dbReference type="Pfam" id="PF02953"/>
    </source>
</evidence>
<feature type="domain" description="Tim10-like" evidence="2">
    <location>
        <begin position="20"/>
        <end position="79"/>
    </location>
</feature>
<dbReference type="InterPro" id="IPR004217">
    <property type="entry name" value="Tim10-like"/>
</dbReference>
<dbReference type="GO" id="GO:0015031">
    <property type="term" value="P:protein transport"/>
    <property type="evidence" value="ECO:0007669"/>
    <property type="project" value="UniProtKB-KW"/>
</dbReference>
<dbReference type="GO" id="GO:0005743">
    <property type="term" value="C:mitochondrial inner membrane"/>
    <property type="evidence" value="ECO:0007669"/>
    <property type="project" value="UniProtKB-SubCell"/>
</dbReference>
<reference evidence="3" key="1">
    <citation type="submission" date="2023-08" db="EMBL/GenBank/DDBJ databases">
        <authorList>
            <person name="Audoor S."/>
            <person name="Bilcke G."/>
        </authorList>
    </citation>
    <scope>NUCLEOTIDE SEQUENCE</scope>
</reference>
<comment type="domain">
    <text evidence="1">The twin CX3C motif contains 4 conserved Cys residues that form 2 disulfide bonds in the mitochondrial intermembrane space.</text>
</comment>
<evidence type="ECO:0000313" key="4">
    <source>
        <dbReference type="Proteomes" id="UP001295423"/>
    </source>
</evidence>
<keyword evidence="4" id="KW-1185">Reference proteome</keyword>
<comment type="subcellular location">
    <subcellularLocation>
        <location evidence="1">Mitochondrion inner membrane</location>
        <topology evidence="1">Peripheral membrane protein</topology>
        <orientation evidence="1">Intermembrane side</orientation>
    </subcellularLocation>
</comment>